<dbReference type="InterPro" id="IPR013211">
    <property type="entry name" value="LVIVD"/>
</dbReference>
<protein>
    <recommendedName>
        <fullName evidence="1">Secretion system C-terminal sorting domain-containing protein</fullName>
    </recommendedName>
</protein>
<dbReference type="Pfam" id="PF08309">
    <property type="entry name" value="LVIVD"/>
    <property type="match status" value="12"/>
</dbReference>
<dbReference type="NCBIfam" id="TIGR04183">
    <property type="entry name" value="Por_Secre_tail"/>
    <property type="match status" value="1"/>
</dbReference>
<evidence type="ECO:0000313" key="2">
    <source>
        <dbReference type="EMBL" id="OYD13721.1"/>
    </source>
</evidence>
<feature type="domain" description="Secretion system C-terminal sorting" evidence="1">
    <location>
        <begin position="646"/>
        <end position="721"/>
    </location>
</feature>
<comment type="caution">
    <text evidence="2">The sequence shown here is derived from an EMBL/GenBank/DDBJ whole genome shotgun (WGS) entry which is preliminary data.</text>
</comment>
<reference evidence="2 3" key="1">
    <citation type="submission" date="2017-07" db="EMBL/GenBank/DDBJ databases">
        <title>Recovery of genomes from metagenomes via a dereplication, aggregation, and scoring strategy.</title>
        <authorList>
            <person name="Sieber C.M."/>
            <person name="Probst A.J."/>
            <person name="Sharrar A."/>
            <person name="Thomas B.C."/>
            <person name="Hess M."/>
            <person name="Tringe S.G."/>
            <person name="Banfield J.F."/>
        </authorList>
    </citation>
    <scope>NUCLEOTIDE SEQUENCE [LARGE SCALE GENOMIC DNA]</scope>
    <source>
        <strain evidence="2">JGI_Cruoil_03_44_89</strain>
    </source>
</reference>
<organism evidence="2 3">
    <name type="scientific">candidate division WOR-3 bacterium JGI_Cruoil_03_44_89</name>
    <dbReference type="NCBI Taxonomy" id="1973748"/>
    <lineage>
        <taxon>Bacteria</taxon>
        <taxon>Bacteria division WOR-3</taxon>
    </lineage>
</organism>
<name>A0A235BN78_UNCW3</name>
<gene>
    <name evidence="2" type="ORF">CH333_10165</name>
</gene>
<proteinExistence type="predicted"/>
<accession>A0A235BN78</accession>
<dbReference type="EMBL" id="NOZQ01000221">
    <property type="protein sequence ID" value="OYD13721.1"/>
    <property type="molecule type" value="Genomic_DNA"/>
</dbReference>
<evidence type="ECO:0000259" key="1">
    <source>
        <dbReference type="Pfam" id="PF18962"/>
    </source>
</evidence>
<dbReference type="Gene3D" id="2.60.40.4070">
    <property type="match status" value="1"/>
</dbReference>
<dbReference type="SUPFAM" id="SSF101908">
    <property type="entry name" value="Putative isomerase YbhE"/>
    <property type="match status" value="2"/>
</dbReference>
<dbReference type="Pfam" id="PF18962">
    <property type="entry name" value="Por_Secre_tail"/>
    <property type="match status" value="1"/>
</dbReference>
<dbReference type="Proteomes" id="UP000215215">
    <property type="component" value="Unassembled WGS sequence"/>
</dbReference>
<dbReference type="AlphaFoldDB" id="A0A235BN78"/>
<sequence>MKKYVLFSVIFVWSAVVCYCSGYAQHLDGTNYTNRQLPLVVHEKVDSSNVRLVGRWGHGSCGAVLAEDTLVYVGAGPGFRVMNVSDPSSPTVINGELAFPREITDIYISGNYAYVGANNLHVVDVLDPTNPVWVSYYYDPQNYGFKVYKSGNLVYTVGPGSFRIFDASDPYNLVQLSSAQGGLDIYVRGNYAFIAAYWSGLNIFDVSDPYNPELVGNCDTGEAHGIFICDSLAYVADSREGLVIVDISDPSFPIRVGTCGVGSSYDVCVFGRYAYVAAHLYGVKIVNISNPYAPFETGSYGGFSFFAWRIDLQDNYVYAGVGGAGSEPNQLLILDVSDPSDPIKISSYNTGDEAENVYVSGNYAYIADGLYGGLRIVDIGNPASPVEISYYDTLWDAQAICVSGGYAYVGTWGYGLHIIDIQNPMNPVKTGCYTCFHTIWSIQVFDNYAFMACDYDGLQILDVSEPQNPVEVGSYQSGSTGDVYISGDYAYLANGNDGVRIVDISNPFNPVGVGHYTARGCKDIFVQGDYAYVITDGDLYILDVSDPHNPVYLSSYNFPTYALDIQVVANYAYVPCAYHGLKVINVSDPYYPTEVGQYWHYHSGNIFASTDYIYMVEYNWLDIFEFYGVGVEENLLKTPGNRMRIAPNPFIQQTTITYQLPARTKVSLKIYDITGRLVETLVNEEKQTGYYNVSFDAKGLMGGVYFVNLVVGDHKSTKKLILLR</sequence>
<dbReference type="InterPro" id="IPR026444">
    <property type="entry name" value="Secre_tail"/>
</dbReference>
<evidence type="ECO:0000313" key="3">
    <source>
        <dbReference type="Proteomes" id="UP000215215"/>
    </source>
</evidence>